<reference evidence="2 3" key="1">
    <citation type="journal article" date="2016" name="Nat. Commun.">
        <title>Thousands of microbial genomes shed light on interconnected biogeochemical processes in an aquifer system.</title>
        <authorList>
            <person name="Anantharaman K."/>
            <person name="Brown C.T."/>
            <person name="Hug L.A."/>
            <person name="Sharon I."/>
            <person name="Castelle C.J."/>
            <person name="Probst A.J."/>
            <person name="Thomas B.C."/>
            <person name="Singh A."/>
            <person name="Wilkins M.J."/>
            <person name="Karaoz U."/>
            <person name="Brodie E.L."/>
            <person name="Williams K.H."/>
            <person name="Hubbard S.S."/>
            <person name="Banfield J.F."/>
        </authorList>
    </citation>
    <scope>NUCLEOTIDE SEQUENCE [LARGE SCALE GENOMIC DNA]</scope>
</reference>
<proteinExistence type="predicted"/>
<dbReference type="Gene3D" id="3.40.630.10">
    <property type="entry name" value="Zn peptidases"/>
    <property type="match status" value="1"/>
</dbReference>
<sequence length="628" mass="71604">MFHHDVLSKMRKETSGARALEYILRFWMHDRLSTFPGYHRAAAAAAEIMREIGLSRVEIIEYPTTGKNLFSDWEGPQGWDAISGILEVTAPDGTTRRIADRRADPCHLMLWCGSTPPKGLKAKIVRADTKKSIKGKLLFQDTVPLDDKLRTRIIEQGALGVISDELPYWPEARVREENMHLVRWHNAFLFPQNRENLLAFSIKPVDGDWLRSLLDKNGEVEAFARVETRLYDDSLPVTTGVIPGVKEPEKEVWLTQHLHEIGAHDNASGVGTALEAARAILDLVRQGKLEPPQRTIRVICSWEVIGFLAHLTAHPEIAKQAICAFNPDMVGANQDICKSWLQIYVEPHNNPSFIDDLTIDLTRELYKDHPRWHWEVKPFMINDNFLADPLIDIPCPSLIFLRDRFYHTSSDRPENLSTEVMGEMAGLLAAGVYTVTNGGWKAAGELAEVIYNGALHELVDMAAEHKESQAYDERLQYLMPVLEKRLDSVQNLAFTAKERGDLSGKTRSLKKRLALFAETARPAGKKFTRKPATKLEREAHKIVPVRKIWGSYSLARVPKKVKQQRNLADFSSWSYDHNIPIFWADGKRSVFEIQWLIGHESGKTPKLDELMTLFKTLEEYKYFSLKKR</sequence>
<organism evidence="2 3">
    <name type="scientific">Candidatus Glassbacteria bacterium RIFCSPLOWO2_12_FULL_58_11</name>
    <dbReference type="NCBI Taxonomy" id="1817867"/>
    <lineage>
        <taxon>Bacteria</taxon>
        <taxon>Candidatus Glassiibacteriota</taxon>
    </lineage>
</organism>
<name>A0A1F5YYZ3_9BACT</name>
<dbReference type="SUPFAM" id="SSF53187">
    <property type="entry name" value="Zn-dependent exopeptidases"/>
    <property type="match status" value="1"/>
</dbReference>
<feature type="domain" description="Peptidase M28" evidence="1">
    <location>
        <begin position="260"/>
        <end position="429"/>
    </location>
</feature>
<dbReference type="InterPro" id="IPR007484">
    <property type="entry name" value="Peptidase_M28"/>
</dbReference>
<comment type="caution">
    <text evidence="2">The sequence shown here is derived from an EMBL/GenBank/DDBJ whole genome shotgun (WGS) entry which is preliminary data.</text>
</comment>
<evidence type="ECO:0000313" key="2">
    <source>
        <dbReference type="EMBL" id="OGG05313.1"/>
    </source>
</evidence>
<accession>A0A1F5YYZ3</accession>
<dbReference type="EMBL" id="MFIX01000065">
    <property type="protein sequence ID" value="OGG05313.1"/>
    <property type="molecule type" value="Genomic_DNA"/>
</dbReference>
<evidence type="ECO:0000313" key="3">
    <source>
        <dbReference type="Proteomes" id="UP000179129"/>
    </source>
</evidence>
<gene>
    <name evidence="2" type="ORF">A3F83_17180</name>
</gene>
<dbReference type="Proteomes" id="UP000179129">
    <property type="component" value="Unassembled WGS sequence"/>
</dbReference>
<evidence type="ECO:0000259" key="1">
    <source>
        <dbReference type="Pfam" id="PF04389"/>
    </source>
</evidence>
<dbReference type="STRING" id="1817867.A3F83_17180"/>
<protein>
    <recommendedName>
        <fullName evidence="1">Peptidase M28 domain-containing protein</fullName>
    </recommendedName>
</protein>
<dbReference type="Pfam" id="PF04389">
    <property type="entry name" value="Peptidase_M28"/>
    <property type="match status" value="1"/>
</dbReference>
<dbReference type="AlphaFoldDB" id="A0A1F5YYZ3"/>